<evidence type="ECO:0000259" key="1">
    <source>
        <dbReference type="PROSITE" id="PS51186"/>
    </source>
</evidence>
<keyword evidence="3" id="KW-1185">Reference proteome</keyword>
<dbReference type="FunCoup" id="A0A6G9ICL1">
    <property type="interactions" value="67"/>
</dbReference>
<dbReference type="PROSITE" id="PS51186">
    <property type="entry name" value="GNAT"/>
    <property type="match status" value="1"/>
</dbReference>
<dbReference type="PANTHER" id="PTHR43792:SF1">
    <property type="entry name" value="N-ACETYLTRANSFERASE DOMAIN-CONTAINING PROTEIN"/>
    <property type="match status" value="1"/>
</dbReference>
<dbReference type="KEGG" id="orb:IPMB12_07705"/>
<dbReference type="InterPro" id="IPR000182">
    <property type="entry name" value="GNAT_dom"/>
</dbReference>
<dbReference type="PANTHER" id="PTHR43792">
    <property type="entry name" value="GNAT FAMILY, PUTATIVE (AFU_ORTHOLOGUE AFUA_3G00765)-RELATED-RELATED"/>
    <property type="match status" value="1"/>
</dbReference>
<evidence type="ECO:0000313" key="2">
    <source>
        <dbReference type="EMBL" id="QIQ21577.1"/>
    </source>
</evidence>
<reference evidence="2 3" key="1">
    <citation type="submission" date="2020-03" db="EMBL/GenBank/DDBJ databases">
        <title>Complete genome sequence of Orbus sp. IPMB12 (BCRC 80908).</title>
        <authorList>
            <person name="Lo W.-S."/>
            <person name="Chang T.-H."/>
            <person name="Kuo C.-H."/>
        </authorList>
    </citation>
    <scope>NUCLEOTIDE SEQUENCE [LARGE SCALE GENOMIC DNA]</scope>
    <source>
        <strain evidence="2 3">IPMB12</strain>
    </source>
</reference>
<feature type="domain" description="N-acetyltransferase" evidence="1">
    <location>
        <begin position="7"/>
        <end position="168"/>
    </location>
</feature>
<dbReference type="Pfam" id="PF13302">
    <property type="entry name" value="Acetyltransf_3"/>
    <property type="match status" value="1"/>
</dbReference>
<dbReference type="InterPro" id="IPR016181">
    <property type="entry name" value="Acyl_CoA_acyltransferase"/>
</dbReference>
<organism evidence="2 3">
    <name type="scientific">Zophobihabitans entericus</name>
    <dbReference type="NCBI Taxonomy" id="1635327"/>
    <lineage>
        <taxon>Bacteria</taxon>
        <taxon>Pseudomonadati</taxon>
        <taxon>Pseudomonadota</taxon>
        <taxon>Gammaproteobacteria</taxon>
        <taxon>Orbales</taxon>
        <taxon>Orbaceae</taxon>
        <taxon>Zophobihabitans</taxon>
    </lineage>
</organism>
<name>A0A6G9ICL1_9GAMM</name>
<sequence length="168" mass="18850">MIKTDNLVLRLFKPDDLSDVQTLLADPKVIEFSAIDPFSAEESLLWLSEQIDSYDGEDFKQAFAITLPETDKVIGYCCLEKMALGIIDDIEVSVVIASEYWNKGYATEAVTAVINYAFNQRGIRRLIAVVNKDNIVSQRLFKKIGFIEEELLTIEGIGVHSVMAVINQ</sequence>
<gene>
    <name evidence="2" type="ORF">IPMB12_07705</name>
</gene>
<dbReference type="Gene3D" id="3.40.630.30">
    <property type="match status" value="1"/>
</dbReference>
<dbReference type="AlphaFoldDB" id="A0A6G9ICL1"/>
<proteinExistence type="predicted"/>
<accession>A0A6G9ICL1</accession>
<dbReference type="EMBL" id="CP050253">
    <property type="protein sequence ID" value="QIQ21577.1"/>
    <property type="molecule type" value="Genomic_DNA"/>
</dbReference>
<keyword evidence="2" id="KW-0808">Transferase</keyword>
<evidence type="ECO:0000313" key="3">
    <source>
        <dbReference type="Proteomes" id="UP000501168"/>
    </source>
</evidence>
<dbReference type="SUPFAM" id="SSF55729">
    <property type="entry name" value="Acyl-CoA N-acyltransferases (Nat)"/>
    <property type="match status" value="1"/>
</dbReference>
<dbReference type="Proteomes" id="UP000501168">
    <property type="component" value="Chromosome"/>
</dbReference>
<dbReference type="InParanoid" id="A0A6G9ICL1"/>
<dbReference type="GO" id="GO:0016747">
    <property type="term" value="F:acyltransferase activity, transferring groups other than amino-acyl groups"/>
    <property type="evidence" value="ECO:0007669"/>
    <property type="project" value="InterPro"/>
</dbReference>
<dbReference type="RefSeq" id="WP_166916530.1">
    <property type="nucleotide sequence ID" value="NZ_CP050253.1"/>
</dbReference>
<protein>
    <submittedName>
        <fullName evidence="2">GNAT family N-acetyltransferase</fullName>
    </submittedName>
</protein>
<dbReference type="InterPro" id="IPR051531">
    <property type="entry name" value="N-acetyltransferase"/>
</dbReference>